<protein>
    <recommendedName>
        <fullName evidence="5">Protein-export protein SecB</fullName>
    </recommendedName>
</protein>
<dbReference type="OrthoDB" id="9795145at2"/>
<dbReference type="Gene3D" id="3.10.420.10">
    <property type="entry name" value="SecB-like"/>
    <property type="match status" value="1"/>
</dbReference>
<dbReference type="GO" id="GO:0005737">
    <property type="term" value="C:cytoplasm"/>
    <property type="evidence" value="ECO:0007669"/>
    <property type="project" value="UniProtKB-SubCell"/>
</dbReference>
<keyword evidence="5" id="KW-0143">Chaperone</keyword>
<dbReference type="PANTHER" id="PTHR36918:SF1">
    <property type="entry name" value="PROTEIN-EXPORT PROTEIN SECB"/>
    <property type="match status" value="1"/>
</dbReference>
<evidence type="ECO:0000256" key="5">
    <source>
        <dbReference type="HAMAP-Rule" id="MF_00821"/>
    </source>
</evidence>
<dbReference type="NCBIfam" id="NF004393">
    <property type="entry name" value="PRK05751.1-4"/>
    <property type="match status" value="1"/>
</dbReference>
<comment type="subunit">
    <text evidence="5">Homotetramer, a dimer of dimers. One homotetramer interacts with 1 SecA dimer.</text>
</comment>
<gene>
    <name evidence="5 6" type="primary">secB</name>
    <name evidence="6" type="ORF">ERCICUMA2628_050</name>
</gene>
<comment type="similarity">
    <text evidence="1 5">Belongs to the SecB family.</text>
</comment>
<dbReference type="PRINTS" id="PR01594">
    <property type="entry name" value="SECBCHAPRONE"/>
</dbReference>
<dbReference type="PANTHER" id="PTHR36918">
    <property type="match status" value="1"/>
</dbReference>
<dbReference type="AlphaFoldDB" id="A0A451D1L8"/>
<name>A0A451D1L8_9GAMM</name>
<accession>A0A451D1L8</accession>
<proteinExistence type="inferred from homology"/>
<dbReference type="RefSeq" id="WP_157993302.1">
    <property type="nucleotide sequence ID" value="NZ_LR217703.1"/>
</dbReference>
<dbReference type="GO" id="GO:0051262">
    <property type="term" value="P:protein tetramerization"/>
    <property type="evidence" value="ECO:0007669"/>
    <property type="project" value="InterPro"/>
</dbReference>
<evidence type="ECO:0000256" key="4">
    <source>
        <dbReference type="ARBA" id="ARBA00023010"/>
    </source>
</evidence>
<sequence>MLEKHENKKSVQIHRIYIKNISFETPNVPQIFQRYWDPKIKLHINTTSSQILDNMYQVILCITVTATISTDTAFLCEVQQGGIFSLNNIQKKYQIEHILGSYCPNLLFPYARECISNLIWRGTFPSLHLEPIDFESFFLKNTPEPTNTESSQDR</sequence>
<evidence type="ECO:0000256" key="3">
    <source>
        <dbReference type="ARBA" id="ARBA00022927"/>
    </source>
</evidence>
<dbReference type="Proteomes" id="UP000294412">
    <property type="component" value="Chromosome"/>
</dbReference>
<keyword evidence="4 5" id="KW-0811">Translocation</keyword>
<dbReference type="GO" id="GO:0015031">
    <property type="term" value="P:protein transport"/>
    <property type="evidence" value="ECO:0007669"/>
    <property type="project" value="UniProtKB-UniRule"/>
</dbReference>
<evidence type="ECO:0000256" key="1">
    <source>
        <dbReference type="ARBA" id="ARBA00009990"/>
    </source>
</evidence>
<keyword evidence="5" id="KW-0963">Cytoplasm</keyword>
<keyword evidence="2 5" id="KW-0813">Transport</keyword>
<reference evidence="6 7" key="1">
    <citation type="submission" date="2019-02" db="EMBL/GenBank/DDBJ databases">
        <authorList>
            <person name="Manzano-Marin A."/>
            <person name="Manzano-Marin A."/>
        </authorList>
    </citation>
    <scope>NUCLEOTIDE SEQUENCE [LARGE SCALE GENOMIC DNA]</scope>
    <source>
        <strain evidence="6 7">ErCicuneomaculata</strain>
    </source>
</reference>
<comment type="function">
    <text evidence="5">One of the proteins required for the normal export of preproteins out of the cell cytoplasm. It is a molecular chaperone that binds to a subset of precursor proteins, maintaining them in a translocation-competent state. It also specifically binds to its receptor SecA.</text>
</comment>
<keyword evidence="3 5" id="KW-0653">Protein transport</keyword>
<dbReference type="GO" id="GO:0006457">
    <property type="term" value="P:protein folding"/>
    <property type="evidence" value="ECO:0007669"/>
    <property type="project" value="UniProtKB-UniRule"/>
</dbReference>
<evidence type="ECO:0000313" key="7">
    <source>
        <dbReference type="Proteomes" id="UP000294412"/>
    </source>
</evidence>
<organism evidence="6 7">
    <name type="scientific">Candidatus Erwinia haradaeae</name>
    <dbReference type="NCBI Taxonomy" id="1922217"/>
    <lineage>
        <taxon>Bacteria</taxon>
        <taxon>Pseudomonadati</taxon>
        <taxon>Pseudomonadota</taxon>
        <taxon>Gammaproteobacteria</taxon>
        <taxon>Enterobacterales</taxon>
        <taxon>Erwiniaceae</taxon>
        <taxon>Erwinia</taxon>
    </lineage>
</organism>
<dbReference type="GO" id="GO:0051082">
    <property type="term" value="F:unfolded protein binding"/>
    <property type="evidence" value="ECO:0007669"/>
    <property type="project" value="InterPro"/>
</dbReference>
<dbReference type="HAMAP" id="MF_00821">
    <property type="entry name" value="SecB"/>
    <property type="match status" value="1"/>
</dbReference>
<dbReference type="NCBIfam" id="TIGR00809">
    <property type="entry name" value="secB"/>
    <property type="match status" value="1"/>
</dbReference>
<dbReference type="InterPro" id="IPR035958">
    <property type="entry name" value="SecB-like_sf"/>
</dbReference>
<dbReference type="InterPro" id="IPR003708">
    <property type="entry name" value="SecB"/>
</dbReference>
<evidence type="ECO:0000313" key="6">
    <source>
        <dbReference type="EMBL" id="VFP79499.1"/>
    </source>
</evidence>
<dbReference type="SUPFAM" id="SSF54611">
    <property type="entry name" value="SecB-like"/>
    <property type="match status" value="1"/>
</dbReference>
<evidence type="ECO:0000256" key="2">
    <source>
        <dbReference type="ARBA" id="ARBA00022448"/>
    </source>
</evidence>
<dbReference type="Pfam" id="PF02556">
    <property type="entry name" value="SecB"/>
    <property type="match status" value="1"/>
</dbReference>
<dbReference type="EMBL" id="LR217703">
    <property type="protein sequence ID" value="VFP79499.1"/>
    <property type="molecule type" value="Genomic_DNA"/>
</dbReference>
<comment type="subcellular location">
    <subcellularLocation>
        <location evidence="5">Cytoplasm</location>
    </subcellularLocation>
</comment>